<evidence type="ECO:0000313" key="2">
    <source>
        <dbReference type="EMBL" id="KAF6723361.1"/>
    </source>
</evidence>
<organism evidence="2 3">
    <name type="scientific">Oryzias melastigma</name>
    <name type="common">Marine medaka</name>
    <dbReference type="NCBI Taxonomy" id="30732"/>
    <lineage>
        <taxon>Eukaryota</taxon>
        <taxon>Metazoa</taxon>
        <taxon>Chordata</taxon>
        <taxon>Craniata</taxon>
        <taxon>Vertebrata</taxon>
        <taxon>Euteleostomi</taxon>
        <taxon>Actinopterygii</taxon>
        <taxon>Neopterygii</taxon>
        <taxon>Teleostei</taxon>
        <taxon>Neoteleostei</taxon>
        <taxon>Acanthomorphata</taxon>
        <taxon>Ovalentaria</taxon>
        <taxon>Atherinomorphae</taxon>
        <taxon>Beloniformes</taxon>
        <taxon>Adrianichthyidae</taxon>
        <taxon>Oryziinae</taxon>
        <taxon>Oryzias</taxon>
    </lineage>
</organism>
<sequence length="114" mass="12425">MLKKKRILLIVSVTLVLLKFFRIKGQKPNRLIVVPVQRKLEHPSALSFCAAEVPSFLPLSKPSHYRISVDGFTNPSRISVSMAASPDPCGGGSAGKSHSIFFLSSFPSSLSTRI</sequence>
<protein>
    <submittedName>
        <fullName evidence="2">Uncharacterized protein</fullName>
    </submittedName>
</protein>
<dbReference type="AlphaFoldDB" id="A0A834F758"/>
<accession>A0A834F758</accession>
<name>A0A834F758_ORYME</name>
<proteinExistence type="predicted"/>
<feature type="chain" id="PRO_5032656835" evidence="1">
    <location>
        <begin position="26"/>
        <end position="114"/>
    </location>
</feature>
<keyword evidence="1" id="KW-0732">Signal</keyword>
<dbReference type="Proteomes" id="UP000646548">
    <property type="component" value="Unassembled WGS sequence"/>
</dbReference>
<gene>
    <name evidence="2" type="ORF">FQA47_020597</name>
</gene>
<feature type="signal peptide" evidence="1">
    <location>
        <begin position="1"/>
        <end position="25"/>
    </location>
</feature>
<evidence type="ECO:0000313" key="3">
    <source>
        <dbReference type="Proteomes" id="UP000646548"/>
    </source>
</evidence>
<dbReference type="EMBL" id="WKFB01000430">
    <property type="protein sequence ID" value="KAF6723361.1"/>
    <property type="molecule type" value="Genomic_DNA"/>
</dbReference>
<comment type="caution">
    <text evidence="2">The sequence shown here is derived from an EMBL/GenBank/DDBJ whole genome shotgun (WGS) entry which is preliminary data.</text>
</comment>
<reference evidence="2" key="1">
    <citation type="journal article" name="BMC Genomics">
        <title>Long-read sequencing and de novo genome assembly of marine medaka (Oryzias melastigma).</title>
        <authorList>
            <person name="Liang P."/>
            <person name="Saqib H.S.A."/>
            <person name="Ni X."/>
            <person name="Shen Y."/>
        </authorList>
    </citation>
    <scope>NUCLEOTIDE SEQUENCE</scope>
    <source>
        <strain evidence="2">Bigg-433</strain>
    </source>
</reference>
<evidence type="ECO:0000256" key="1">
    <source>
        <dbReference type="SAM" id="SignalP"/>
    </source>
</evidence>